<dbReference type="RefSeq" id="WP_344709467.1">
    <property type="nucleotide sequence ID" value="NZ_BAAAZD010000001.1"/>
</dbReference>
<evidence type="ECO:0000256" key="1">
    <source>
        <dbReference type="SAM" id="Phobius"/>
    </source>
</evidence>
<feature type="transmembrane region" description="Helical" evidence="1">
    <location>
        <begin position="72"/>
        <end position="91"/>
    </location>
</feature>
<keyword evidence="1" id="KW-0812">Transmembrane</keyword>
<dbReference type="InterPro" id="IPR012347">
    <property type="entry name" value="Ferritin-like"/>
</dbReference>
<keyword evidence="4" id="KW-1185">Reference proteome</keyword>
<proteinExistence type="predicted"/>
<protein>
    <recommendedName>
        <fullName evidence="2">DUF305 domain-containing protein</fullName>
    </recommendedName>
</protein>
<comment type="caution">
    <text evidence="3">The sequence shown here is derived from an EMBL/GenBank/DDBJ whole genome shotgun (WGS) entry which is preliminary data.</text>
</comment>
<feature type="domain" description="DUF305" evidence="2">
    <location>
        <begin position="100"/>
        <end position="156"/>
    </location>
</feature>
<dbReference type="InterPro" id="IPR005183">
    <property type="entry name" value="DUF305_CopM-like"/>
</dbReference>
<reference evidence="4" key="1">
    <citation type="journal article" date="2019" name="Int. J. Syst. Evol. Microbiol.">
        <title>The Global Catalogue of Microorganisms (GCM) 10K type strain sequencing project: providing services to taxonomists for standard genome sequencing and annotation.</title>
        <authorList>
            <consortium name="The Broad Institute Genomics Platform"/>
            <consortium name="The Broad Institute Genome Sequencing Center for Infectious Disease"/>
            <person name="Wu L."/>
            <person name="Ma J."/>
        </authorList>
    </citation>
    <scope>NUCLEOTIDE SEQUENCE [LARGE SCALE GENOMIC DNA]</scope>
    <source>
        <strain evidence="4">JCM 16603</strain>
    </source>
</reference>
<evidence type="ECO:0000313" key="3">
    <source>
        <dbReference type="EMBL" id="GAA4003560.1"/>
    </source>
</evidence>
<gene>
    <name evidence="3" type="ORF">GCM10022211_14060</name>
</gene>
<keyword evidence="1" id="KW-0472">Membrane</keyword>
<keyword evidence="1" id="KW-1133">Transmembrane helix</keyword>
<name>A0ABP7RXB7_9SPHN</name>
<feature type="transmembrane region" description="Helical" evidence="1">
    <location>
        <begin position="14"/>
        <end position="34"/>
    </location>
</feature>
<dbReference type="EMBL" id="BAAAZD010000001">
    <property type="protein sequence ID" value="GAA4003560.1"/>
    <property type="molecule type" value="Genomic_DNA"/>
</dbReference>
<accession>A0ABP7RXB7</accession>
<evidence type="ECO:0000313" key="4">
    <source>
        <dbReference type="Proteomes" id="UP001501310"/>
    </source>
</evidence>
<evidence type="ECO:0000259" key="2">
    <source>
        <dbReference type="Pfam" id="PF03713"/>
    </source>
</evidence>
<organism evidence="3 4">
    <name type="scientific">Sphingomonas humi</name>
    <dbReference type="NCBI Taxonomy" id="335630"/>
    <lineage>
        <taxon>Bacteria</taxon>
        <taxon>Pseudomonadati</taxon>
        <taxon>Pseudomonadota</taxon>
        <taxon>Alphaproteobacteria</taxon>
        <taxon>Sphingomonadales</taxon>
        <taxon>Sphingomonadaceae</taxon>
        <taxon>Sphingomonas</taxon>
    </lineage>
</organism>
<dbReference type="Gene3D" id="1.20.1260.10">
    <property type="match status" value="1"/>
</dbReference>
<dbReference type="Proteomes" id="UP001501310">
    <property type="component" value="Unassembled WGS sequence"/>
</dbReference>
<sequence>MDQHAGKGMGWGRFAAMIVTSTVIMFFLMYQLVYRWEDALFSMTRLVSSLVMGCVMTAVMLAFMWSMYRPQAFKIAVLAIAIVGGIGLLAINRSQALIGDVDYMKSMIPHHSIAINNSREADIRDPRVRYLADRITRDQVKEIAEMKSLIADIERSGLRGNRPLPAAAAVLTPAGRKEANDLRSGDLLEQEPL</sequence>
<dbReference type="Pfam" id="PF03713">
    <property type="entry name" value="DUF305"/>
    <property type="match status" value="1"/>
</dbReference>
<feature type="transmembrane region" description="Helical" evidence="1">
    <location>
        <begin position="46"/>
        <end position="66"/>
    </location>
</feature>